<gene>
    <name evidence="2" type="primary">BnaC09g12150D</name>
    <name evidence="2" type="ORF">GSBRNA2T00000112001</name>
</gene>
<feature type="transmembrane region" description="Helical" evidence="1">
    <location>
        <begin position="41"/>
        <end position="61"/>
    </location>
</feature>
<keyword evidence="1" id="KW-0472">Membrane</keyword>
<evidence type="ECO:0000313" key="3">
    <source>
        <dbReference type="Proteomes" id="UP000028999"/>
    </source>
</evidence>
<keyword evidence="1" id="KW-0812">Transmembrane</keyword>
<protein>
    <submittedName>
        <fullName evidence="2">BnaC09g12150D protein</fullName>
    </submittedName>
</protein>
<dbReference type="Gramene" id="CDY08381">
    <property type="protein sequence ID" value="CDY08381"/>
    <property type="gene ID" value="GSBRNA2T00000112001"/>
</dbReference>
<sequence length="81" mass="9817">MLIFCQIRDTCSSHFLKDEKSEEEKNLPPIWMWNELNINTYISVYSFLQLIFCTLFYSFFYSANGHQLKHKTNMVFFNNVF</sequence>
<reference evidence="2 3" key="1">
    <citation type="journal article" date="2014" name="Science">
        <title>Plant genetics. Early allopolyploid evolution in the post-Neolithic Brassica napus oilseed genome.</title>
        <authorList>
            <person name="Chalhoub B."/>
            <person name="Denoeud F."/>
            <person name="Liu S."/>
            <person name="Parkin I.A."/>
            <person name="Tang H."/>
            <person name="Wang X."/>
            <person name="Chiquet J."/>
            <person name="Belcram H."/>
            <person name="Tong C."/>
            <person name="Samans B."/>
            <person name="Correa M."/>
            <person name="Da Silva C."/>
            <person name="Just J."/>
            <person name="Falentin C."/>
            <person name="Koh C.S."/>
            <person name="Le Clainche I."/>
            <person name="Bernard M."/>
            <person name="Bento P."/>
            <person name="Noel B."/>
            <person name="Labadie K."/>
            <person name="Alberti A."/>
            <person name="Charles M."/>
            <person name="Arnaud D."/>
            <person name="Guo H."/>
            <person name="Daviaud C."/>
            <person name="Alamery S."/>
            <person name="Jabbari K."/>
            <person name="Zhao M."/>
            <person name="Edger P.P."/>
            <person name="Chelaifa H."/>
            <person name="Tack D."/>
            <person name="Lassalle G."/>
            <person name="Mestiri I."/>
            <person name="Schnel N."/>
            <person name="Le Paslier M.C."/>
            <person name="Fan G."/>
            <person name="Renault V."/>
            <person name="Bayer P.E."/>
            <person name="Golicz A.A."/>
            <person name="Manoli S."/>
            <person name="Lee T.H."/>
            <person name="Thi V.H."/>
            <person name="Chalabi S."/>
            <person name="Hu Q."/>
            <person name="Fan C."/>
            <person name="Tollenaere R."/>
            <person name="Lu Y."/>
            <person name="Battail C."/>
            <person name="Shen J."/>
            <person name="Sidebottom C.H."/>
            <person name="Wang X."/>
            <person name="Canaguier A."/>
            <person name="Chauveau A."/>
            <person name="Berard A."/>
            <person name="Deniot G."/>
            <person name="Guan M."/>
            <person name="Liu Z."/>
            <person name="Sun F."/>
            <person name="Lim Y.P."/>
            <person name="Lyons E."/>
            <person name="Town C.D."/>
            <person name="Bancroft I."/>
            <person name="Wang X."/>
            <person name="Meng J."/>
            <person name="Ma J."/>
            <person name="Pires J.C."/>
            <person name="King G.J."/>
            <person name="Brunel D."/>
            <person name="Delourme R."/>
            <person name="Renard M."/>
            <person name="Aury J.M."/>
            <person name="Adams K.L."/>
            <person name="Batley J."/>
            <person name="Snowdon R.J."/>
            <person name="Tost J."/>
            <person name="Edwards D."/>
            <person name="Zhou Y."/>
            <person name="Hua W."/>
            <person name="Sharpe A.G."/>
            <person name="Paterson A.H."/>
            <person name="Guan C."/>
            <person name="Wincker P."/>
        </authorList>
    </citation>
    <scope>NUCLEOTIDE SEQUENCE [LARGE SCALE GENOMIC DNA]</scope>
    <source>
        <strain evidence="3">cv. Darmor-bzh</strain>
    </source>
</reference>
<keyword evidence="1" id="KW-1133">Transmembrane helix</keyword>
<organism evidence="2 3">
    <name type="scientific">Brassica napus</name>
    <name type="common">Rape</name>
    <dbReference type="NCBI Taxonomy" id="3708"/>
    <lineage>
        <taxon>Eukaryota</taxon>
        <taxon>Viridiplantae</taxon>
        <taxon>Streptophyta</taxon>
        <taxon>Embryophyta</taxon>
        <taxon>Tracheophyta</taxon>
        <taxon>Spermatophyta</taxon>
        <taxon>Magnoliopsida</taxon>
        <taxon>eudicotyledons</taxon>
        <taxon>Gunneridae</taxon>
        <taxon>Pentapetalae</taxon>
        <taxon>rosids</taxon>
        <taxon>malvids</taxon>
        <taxon>Brassicales</taxon>
        <taxon>Brassicaceae</taxon>
        <taxon>Brassiceae</taxon>
        <taxon>Brassica</taxon>
    </lineage>
</organism>
<name>A0A078F4N1_BRANA</name>
<dbReference type="Proteomes" id="UP000028999">
    <property type="component" value="Unassembled WGS sequence"/>
</dbReference>
<evidence type="ECO:0000256" key="1">
    <source>
        <dbReference type="SAM" id="Phobius"/>
    </source>
</evidence>
<accession>A0A078F4N1</accession>
<dbReference type="EMBL" id="LK031985">
    <property type="protein sequence ID" value="CDY08381.1"/>
    <property type="molecule type" value="Genomic_DNA"/>
</dbReference>
<evidence type="ECO:0000313" key="2">
    <source>
        <dbReference type="EMBL" id="CDY08381.1"/>
    </source>
</evidence>
<dbReference type="PaxDb" id="3708-A0A078F4N1"/>
<keyword evidence="3" id="KW-1185">Reference proteome</keyword>
<dbReference type="AlphaFoldDB" id="A0A078F4N1"/>
<proteinExistence type="predicted"/>